<reference evidence="5 6" key="1">
    <citation type="submission" date="2024-04" db="EMBL/GenBank/DDBJ databases">
        <title>Novel species of the genus Ideonella isolated from streams.</title>
        <authorList>
            <person name="Lu H."/>
        </authorList>
    </citation>
    <scope>NUCLEOTIDE SEQUENCE [LARGE SCALE GENOMIC DNA]</scope>
    <source>
        <strain evidence="5 6">BYS139W</strain>
    </source>
</reference>
<dbReference type="Gene3D" id="2.40.30.170">
    <property type="match status" value="1"/>
</dbReference>
<keyword evidence="6" id="KW-1185">Reference proteome</keyword>
<gene>
    <name evidence="5" type="ORF">AACH11_16545</name>
</gene>
<evidence type="ECO:0000313" key="5">
    <source>
        <dbReference type="EMBL" id="MEK8027574.1"/>
    </source>
</evidence>
<comment type="caution">
    <text evidence="5">The sequence shown here is derived from an EMBL/GenBank/DDBJ whole genome shotgun (WGS) entry which is preliminary data.</text>
</comment>
<feature type="compositionally biased region" description="Low complexity" evidence="2">
    <location>
        <begin position="7"/>
        <end position="20"/>
    </location>
</feature>
<comment type="similarity">
    <text evidence="1">Belongs to the membrane fusion protein (MFP) (TC 8.A.1) family.</text>
</comment>
<dbReference type="InterPro" id="IPR058792">
    <property type="entry name" value="Beta-barrel_RND_2"/>
</dbReference>
<dbReference type="Gene3D" id="2.40.50.100">
    <property type="match status" value="1"/>
</dbReference>
<protein>
    <submittedName>
        <fullName evidence="5">Efflux RND transporter periplasmic adaptor subunit</fullName>
    </submittedName>
</protein>
<dbReference type="Gene3D" id="1.10.287.470">
    <property type="entry name" value="Helix hairpin bin"/>
    <property type="match status" value="1"/>
</dbReference>
<dbReference type="EMBL" id="JBBUTF010000015">
    <property type="protein sequence ID" value="MEK8027574.1"/>
    <property type="molecule type" value="Genomic_DNA"/>
</dbReference>
<organism evidence="5 6">
    <name type="scientific">Pseudaquabacterium rugosum</name>
    <dbReference type="NCBI Taxonomy" id="2984194"/>
    <lineage>
        <taxon>Bacteria</taxon>
        <taxon>Pseudomonadati</taxon>
        <taxon>Pseudomonadota</taxon>
        <taxon>Betaproteobacteria</taxon>
        <taxon>Burkholderiales</taxon>
        <taxon>Sphaerotilaceae</taxon>
        <taxon>Pseudaquabacterium</taxon>
    </lineage>
</organism>
<dbReference type="InterPro" id="IPR058637">
    <property type="entry name" value="YknX-like_C"/>
</dbReference>
<name>A0ABU9BCT2_9BURK</name>
<dbReference type="Pfam" id="PF25954">
    <property type="entry name" value="Beta-barrel_RND_2"/>
    <property type="match status" value="1"/>
</dbReference>
<feature type="region of interest" description="Disordered" evidence="2">
    <location>
        <begin position="1"/>
        <end position="20"/>
    </location>
</feature>
<dbReference type="InterPro" id="IPR006143">
    <property type="entry name" value="RND_pump_MFP"/>
</dbReference>
<dbReference type="Gene3D" id="2.40.420.20">
    <property type="match status" value="1"/>
</dbReference>
<dbReference type="NCBIfam" id="TIGR01730">
    <property type="entry name" value="RND_mfp"/>
    <property type="match status" value="1"/>
</dbReference>
<dbReference type="SUPFAM" id="SSF111369">
    <property type="entry name" value="HlyD-like secretion proteins"/>
    <property type="match status" value="1"/>
</dbReference>
<dbReference type="Proteomes" id="UP001368500">
    <property type="component" value="Unassembled WGS sequence"/>
</dbReference>
<accession>A0ABU9BCT2</accession>
<sequence length="436" mass="44245">MTAPQDSASPSPVAAHPPLIATTAGPAPRRLLPLLSALVLGAGLGAGLVWALRPAAGSGDAAASAVPPAGAVAGAVASAPAGRPALSVALVEARPAELSRELAAEGDVVAWQEASLGPETGGLRVLAVEVEAGDRVRRGQILVRFDDALLQAETRQLRAAVAEAGAALASAAAEARRARQLQPQGALSAQQTEQLLAAEAAAQARLEAQRAALATHELRLARSALRAPDDGVIAARSAQAAPGAVVPAGQELFRLIRQGRLEWRAQVAAEALPALQAGQRVRLDGPQGRVLDGRVLRVAPTIDKATRDGRVDVALPADAALRPGLFLRGRIVLGQAAGLVLPQTAVLLRDGHSLVHVVGADQRVQERRVRTGRREGERIEVVEGLRPGEAVVAAGGSFLSDGDRVRVVPAVSAAAAVPSASGVPAAVAAASAAASR</sequence>
<feature type="domain" description="CusB-like beta-barrel" evidence="3">
    <location>
        <begin position="265"/>
        <end position="331"/>
    </location>
</feature>
<evidence type="ECO:0000256" key="2">
    <source>
        <dbReference type="SAM" id="MobiDB-lite"/>
    </source>
</evidence>
<dbReference type="RefSeq" id="WP_341375357.1">
    <property type="nucleotide sequence ID" value="NZ_JBBUTF010000015.1"/>
</dbReference>
<dbReference type="PANTHER" id="PTHR30469">
    <property type="entry name" value="MULTIDRUG RESISTANCE PROTEIN MDTA"/>
    <property type="match status" value="1"/>
</dbReference>
<proteinExistence type="inferred from homology"/>
<evidence type="ECO:0000259" key="4">
    <source>
        <dbReference type="Pfam" id="PF25989"/>
    </source>
</evidence>
<dbReference type="PANTHER" id="PTHR30469:SF15">
    <property type="entry name" value="HLYD FAMILY OF SECRETION PROTEINS"/>
    <property type="match status" value="1"/>
</dbReference>
<evidence type="ECO:0000313" key="6">
    <source>
        <dbReference type="Proteomes" id="UP001368500"/>
    </source>
</evidence>
<feature type="domain" description="YknX-like C-terminal permuted SH3-like" evidence="4">
    <location>
        <begin position="338"/>
        <end position="407"/>
    </location>
</feature>
<evidence type="ECO:0000259" key="3">
    <source>
        <dbReference type="Pfam" id="PF25954"/>
    </source>
</evidence>
<evidence type="ECO:0000256" key="1">
    <source>
        <dbReference type="ARBA" id="ARBA00009477"/>
    </source>
</evidence>
<dbReference type="Pfam" id="PF25989">
    <property type="entry name" value="YknX_C"/>
    <property type="match status" value="1"/>
</dbReference>